<organism evidence="2 3">
    <name type="scientific">Roseobacter cerasinus</name>
    <dbReference type="NCBI Taxonomy" id="2602289"/>
    <lineage>
        <taxon>Bacteria</taxon>
        <taxon>Pseudomonadati</taxon>
        <taxon>Pseudomonadota</taxon>
        <taxon>Alphaproteobacteria</taxon>
        <taxon>Rhodobacterales</taxon>
        <taxon>Roseobacteraceae</taxon>
        <taxon>Roseobacter</taxon>
    </lineage>
</organism>
<comment type="caution">
    <text evidence="2">The sequence shown here is derived from an EMBL/GenBank/DDBJ whole genome shotgun (WGS) entry which is preliminary data.</text>
</comment>
<sequence>MLHRSLHGPAGAPVITCLHAVGISSWMWQRVIAQLPEYRVLLIDLPGHGESRDTPWVSLPDTADLVAAAIRSDVDTSPVHLTALSLGSYVGLHLVLRHPDLCTSALLSGIHPGQMPNRRMMKLLSAIMAPLAPRPAFARRTARMMGAAVDVEGFVAAAGQTRASAFRRATNDVLDFDCTTLPAQTGTRLAFVAGSREHMLIRDGLDVFSARFAGSITAVAPGLGHGWAGEDPALFAQFLRAHIEGTPLQSELSP</sequence>
<keyword evidence="3" id="KW-1185">Reference proteome</keyword>
<dbReference type="InterPro" id="IPR029058">
    <property type="entry name" value="AB_hydrolase_fold"/>
</dbReference>
<dbReference type="Gene3D" id="3.40.50.1820">
    <property type="entry name" value="alpha/beta hydrolase"/>
    <property type="match status" value="1"/>
</dbReference>
<reference evidence="2 3" key="1">
    <citation type="submission" date="2019-12" db="EMBL/GenBank/DDBJ databases">
        <title>Roseobacter cerasinus sp. nov., isolated from seawater around aquaculture.</title>
        <authorList>
            <person name="Muramatsu S."/>
            <person name="Takabe Y."/>
            <person name="Mori K."/>
            <person name="Takaichi S."/>
            <person name="Hanada S."/>
        </authorList>
    </citation>
    <scope>NUCLEOTIDE SEQUENCE [LARGE SCALE GENOMIC DNA]</scope>
    <source>
        <strain evidence="2 3">AI77</strain>
    </source>
</reference>
<dbReference type="Pfam" id="PF12697">
    <property type="entry name" value="Abhydrolase_6"/>
    <property type="match status" value="1"/>
</dbReference>
<dbReference type="Proteomes" id="UP000436522">
    <property type="component" value="Unassembled WGS sequence"/>
</dbReference>
<dbReference type="EMBL" id="BLIV01000007">
    <property type="protein sequence ID" value="GFE51723.1"/>
    <property type="molecule type" value="Genomic_DNA"/>
</dbReference>
<evidence type="ECO:0000313" key="2">
    <source>
        <dbReference type="EMBL" id="GFE51723.1"/>
    </source>
</evidence>
<protein>
    <submittedName>
        <fullName evidence="2">3-oxoadipate enol-lactonase</fullName>
    </submittedName>
</protein>
<proteinExistence type="predicted"/>
<gene>
    <name evidence="2" type="primary">pcaD</name>
    <name evidence="2" type="ORF">So717_34760</name>
</gene>
<dbReference type="RefSeq" id="WP_159979746.1">
    <property type="nucleotide sequence ID" value="NZ_BLIV01000007.1"/>
</dbReference>
<dbReference type="InterPro" id="IPR000073">
    <property type="entry name" value="AB_hydrolase_1"/>
</dbReference>
<dbReference type="AlphaFoldDB" id="A0A640VU55"/>
<feature type="domain" description="AB hydrolase-1" evidence="1">
    <location>
        <begin position="17"/>
        <end position="237"/>
    </location>
</feature>
<evidence type="ECO:0000259" key="1">
    <source>
        <dbReference type="Pfam" id="PF12697"/>
    </source>
</evidence>
<accession>A0A640VU55</accession>
<dbReference type="PANTHER" id="PTHR43689">
    <property type="entry name" value="HYDROLASE"/>
    <property type="match status" value="1"/>
</dbReference>
<name>A0A640VU55_9RHOB</name>
<dbReference type="SUPFAM" id="SSF53474">
    <property type="entry name" value="alpha/beta-Hydrolases"/>
    <property type="match status" value="1"/>
</dbReference>
<dbReference type="OrthoDB" id="9793083at2"/>
<evidence type="ECO:0000313" key="3">
    <source>
        <dbReference type="Proteomes" id="UP000436522"/>
    </source>
</evidence>
<dbReference type="PANTHER" id="PTHR43689:SF8">
    <property type="entry name" value="ALPHA_BETA-HYDROLASES SUPERFAMILY PROTEIN"/>
    <property type="match status" value="1"/>
</dbReference>